<evidence type="ECO:0000259" key="1">
    <source>
        <dbReference type="Pfam" id="PF14534"/>
    </source>
</evidence>
<proteinExistence type="predicted"/>
<dbReference type="OrthoDB" id="582586at2"/>
<evidence type="ECO:0000313" key="3">
    <source>
        <dbReference type="Proteomes" id="UP000321805"/>
    </source>
</evidence>
<name>A0A5B8U9L7_9ACTN</name>
<dbReference type="KEGG" id="bsol:FSW04_20780"/>
<feature type="domain" description="DUF4440" evidence="1">
    <location>
        <begin position="12"/>
        <end position="108"/>
    </location>
</feature>
<gene>
    <name evidence="2" type="ORF">FSW04_20780</name>
</gene>
<reference evidence="2 3" key="1">
    <citation type="journal article" date="2018" name="J. Microbiol.">
        <title>Baekduia soli gen. nov., sp. nov., a novel bacterium isolated from the soil of Baekdu Mountain and proposal of a novel family name, Baekduiaceae fam. nov.</title>
        <authorList>
            <person name="An D.S."/>
            <person name="Siddiqi M.Z."/>
            <person name="Kim K.H."/>
            <person name="Yu H.S."/>
            <person name="Im W.T."/>
        </authorList>
    </citation>
    <scope>NUCLEOTIDE SEQUENCE [LARGE SCALE GENOMIC DNA]</scope>
    <source>
        <strain evidence="2 3">BR7-21</strain>
    </source>
</reference>
<dbReference type="AlphaFoldDB" id="A0A5B8U9L7"/>
<dbReference type="EMBL" id="CP042430">
    <property type="protein sequence ID" value="QEC49764.1"/>
    <property type="molecule type" value="Genomic_DNA"/>
</dbReference>
<sequence>MDHDGLLETLLELERRLGAGDGDAYRERLTGDALVVVPGARLSREETAAAMDASPGWRSFELHEPVVVALGDDHALLSYRFTGRRTAQVGYEALMTSLYVRRDGTWRLALHQQTPL</sequence>
<protein>
    <submittedName>
        <fullName evidence="2">Nuclear transport factor 2 family protein</fullName>
    </submittedName>
</protein>
<dbReference type="Pfam" id="PF14534">
    <property type="entry name" value="DUF4440"/>
    <property type="match status" value="1"/>
</dbReference>
<dbReference type="SUPFAM" id="SSF54427">
    <property type="entry name" value="NTF2-like"/>
    <property type="match status" value="1"/>
</dbReference>
<dbReference type="Proteomes" id="UP000321805">
    <property type="component" value="Chromosome"/>
</dbReference>
<dbReference type="Gene3D" id="3.10.450.50">
    <property type="match status" value="1"/>
</dbReference>
<organism evidence="2 3">
    <name type="scientific">Baekduia soli</name>
    <dbReference type="NCBI Taxonomy" id="496014"/>
    <lineage>
        <taxon>Bacteria</taxon>
        <taxon>Bacillati</taxon>
        <taxon>Actinomycetota</taxon>
        <taxon>Thermoleophilia</taxon>
        <taxon>Solirubrobacterales</taxon>
        <taxon>Baekduiaceae</taxon>
        <taxon>Baekduia</taxon>
    </lineage>
</organism>
<dbReference type="InterPro" id="IPR027843">
    <property type="entry name" value="DUF4440"/>
</dbReference>
<dbReference type="RefSeq" id="WP_146922129.1">
    <property type="nucleotide sequence ID" value="NZ_CP042430.1"/>
</dbReference>
<keyword evidence="3" id="KW-1185">Reference proteome</keyword>
<accession>A0A5B8U9L7</accession>
<evidence type="ECO:0000313" key="2">
    <source>
        <dbReference type="EMBL" id="QEC49764.1"/>
    </source>
</evidence>
<dbReference type="InterPro" id="IPR032710">
    <property type="entry name" value="NTF2-like_dom_sf"/>
</dbReference>